<dbReference type="AlphaFoldDB" id="A0A2Z6QR80"/>
<reference evidence="2" key="2">
    <citation type="submission" date="2019-10" db="EMBL/GenBank/DDBJ databases">
        <title>Conservation and host-specific expression of non-tandemly repeated heterogenous ribosome RNA gene in arbuscular mycorrhizal fungi.</title>
        <authorList>
            <person name="Maeda T."/>
            <person name="Kobayashi Y."/>
            <person name="Nakagawa T."/>
            <person name="Ezawa T."/>
            <person name="Yamaguchi K."/>
            <person name="Bino T."/>
            <person name="Nishimoto Y."/>
            <person name="Shigenobu S."/>
            <person name="Kawaguchi M."/>
        </authorList>
    </citation>
    <scope>NUCLEOTIDE SEQUENCE</scope>
    <source>
        <strain evidence="2">HR1</strain>
    </source>
</reference>
<evidence type="ECO:0000313" key="2">
    <source>
        <dbReference type="EMBL" id="GES90630.1"/>
    </source>
</evidence>
<gene>
    <name evidence="2" type="ORF">RCL2_001746500</name>
    <name evidence="1" type="ORF">RclHR1_20870004</name>
</gene>
<name>A0A2Z6QR80_9GLOM</name>
<proteinExistence type="predicted"/>
<dbReference type="Proteomes" id="UP000615446">
    <property type="component" value="Unassembled WGS sequence"/>
</dbReference>
<comment type="caution">
    <text evidence="1">The sequence shown here is derived from an EMBL/GenBank/DDBJ whole genome shotgun (WGS) entry which is preliminary data.</text>
</comment>
<reference evidence="1 3" key="1">
    <citation type="submission" date="2017-11" db="EMBL/GenBank/DDBJ databases">
        <title>The genome of Rhizophagus clarus HR1 reveals common genetic basis of auxotrophy among arbuscular mycorrhizal fungi.</title>
        <authorList>
            <person name="Kobayashi Y."/>
        </authorList>
    </citation>
    <scope>NUCLEOTIDE SEQUENCE [LARGE SCALE GENOMIC DNA]</scope>
    <source>
        <strain evidence="1 3">HR1</strain>
    </source>
</reference>
<dbReference type="Proteomes" id="UP000247702">
    <property type="component" value="Unassembled WGS sequence"/>
</dbReference>
<protein>
    <submittedName>
        <fullName evidence="1">Uncharacterized protein</fullName>
    </submittedName>
</protein>
<dbReference type="EMBL" id="BEXD01001210">
    <property type="protein sequence ID" value="GBB92933.1"/>
    <property type="molecule type" value="Genomic_DNA"/>
</dbReference>
<keyword evidence="3" id="KW-1185">Reference proteome</keyword>
<evidence type="ECO:0000313" key="3">
    <source>
        <dbReference type="Proteomes" id="UP000247702"/>
    </source>
</evidence>
<dbReference type="EMBL" id="BLAL01000196">
    <property type="protein sequence ID" value="GES90630.1"/>
    <property type="molecule type" value="Genomic_DNA"/>
</dbReference>
<evidence type="ECO:0000313" key="1">
    <source>
        <dbReference type="EMBL" id="GBB92933.1"/>
    </source>
</evidence>
<organism evidence="1 3">
    <name type="scientific">Rhizophagus clarus</name>
    <dbReference type="NCBI Taxonomy" id="94130"/>
    <lineage>
        <taxon>Eukaryota</taxon>
        <taxon>Fungi</taxon>
        <taxon>Fungi incertae sedis</taxon>
        <taxon>Mucoromycota</taxon>
        <taxon>Glomeromycotina</taxon>
        <taxon>Glomeromycetes</taxon>
        <taxon>Glomerales</taxon>
        <taxon>Glomeraceae</taxon>
        <taxon>Rhizophagus</taxon>
    </lineage>
</organism>
<sequence>MNFTQVKQIKEELFARLENEMIGCYYDALPKLHQLCEGITVVTPVPSNLFKHLFDYRLDINLTSIKIKAFTQQIITANMRTTFNH</sequence>
<accession>A0A2Z6QR80</accession>